<accession>A0A1H8JV98</accession>
<feature type="domain" description="Uroporphyrinogen decarboxylase (URO-D)" evidence="1">
    <location>
        <begin position="15"/>
        <end position="349"/>
    </location>
</feature>
<dbReference type="InterPro" id="IPR000257">
    <property type="entry name" value="Uroporphyrinogen_deCOase"/>
</dbReference>
<dbReference type="Gene3D" id="3.20.20.210">
    <property type="match status" value="1"/>
</dbReference>
<dbReference type="GO" id="GO:0004853">
    <property type="term" value="F:uroporphyrinogen decarboxylase activity"/>
    <property type="evidence" value="ECO:0007669"/>
    <property type="project" value="InterPro"/>
</dbReference>
<dbReference type="PANTHER" id="PTHR47099">
    <property type="entry name" value="METHYLCOBAMIDE:COM METHYLTRANSFERASE MTBA"/>
    <property type="match status" value="1"/>
</dbReference>
<dbReference type="AlphaFoldDB" id="A0A1H8JV98"/>
<reference evidence="2 3" key="1">
    <citation type="submission" date="2016-10" db="EMBL/GenBank/DDBJ databases">
        <authorList>
            <person name="de Groot N.N."/>
        </authorList>
    </citation>
    <scope>NUCLEOTIDE SEQUENCE [LARGE SCALE GENOMIC DNA]</scope>
    <source>
        <strain evidence="2 3">Calf135</strain>
    </source>
</reference>
<dbReference type="InterPro" id="IPR038071">
    <property type="entry name" value="UROD/MetE-like_sf"/>
</dbReference>
<dbReference type="InterPro" id="IPR052024">
    <property type="entry name" value="Methanogen_methyltrans"/>
</dbReference>
<name>A0A1H8JV98_9FIRM</name>
<dbReference type="EMBL" id="FODF01000018">
    <property type="protein sequence ID" value="SEN84652.1"/>
    <property type="molecule type" value="Genomic_DNA"/>
</dbReference>
<dbReference type="CDD" id="cd03465">
    <property type="entry name" value="URO-D_like"/>
    <property type="match status" value="1"/>
</dbReference>
<dbReference type="GO" id="GO:0006779">
    <property type="term" value="P:porphyrin-containing compound biosynthetic process"/>
    <property type="evidence" value="ECO:0007669"/>
    <property type="project" value="InterPro"/>
</dbReference>
<evidence type="ECO:0000313" key="3">
    <source>
        <dbReference type="Proteomes" id="UP000199512"/>
    </source>
</evidence>
<evidence type="ECO:0000259" key="1">
    <source>
        <dbReference type="Pfam" id="PF01208"/>
    </source>
</evidence>
<evidence type="ECO:0000313" key="2">
    <source>
        <dbReference type="EMBL" id="SEN84652.1"/>
    </source>
</evidence>
<protein>
    <submittedName>
        <fullName evidence="2">Uroporphyrinogen decarboxylase</fullName>
    </submittedName>
</protein>
<dbReference type="Proteomes" id="UP000199512">
    <property type="component" value="Unassembled WGS sequence"/>
</dbReference>
<dbReference type="Pfam" id="PF01208">
    <property type="entry name" value="URO-D"/>
    <property type="match status" value="1"/>
</dbReference>
<dbReference type="SUPFAM" id="SSF51726">
    <property type="entry name" value="UROD/MetE-like"/>
    <property type="match status" value="1"/>
</dbReference>
<dbReference type="RefSeq" id="WP_242938944.1">
    <property type="nucleotide sequence ID" value="NZ_FODF01000018.1"/>
</dbReference>
<sequence>MKLKLELNPKDKMTPIERAKAISNGDDYDRIAIDPFLGEIKARYIGKNTREYWLSEDNLVEAEVKAFNRFSADGMGVGPNAYGIAEAIGIIPYYPEQGLIYVEKHKIDAIEEVDNLDIINLDSGNLRMYYNATARLRELGDGICPVGASLSGPLTLAAFVLGTEKLLKAMIRKPDQVHKFLKYIEECLKLVVDEFSKLDISFSMADPIASNTMISPRMYKKYAFPYSKNICDYVIEKTGKAPSYHVCGNTEKSWEDIKKIDFGLFSIDNEMDIEKTCEFFKTTHAIAGNVDPVAIICNGTKDMIEQEVIRCIKAGKKCEKGYVLTPGCNLPLSTSDENIDAFMDAGRKYSKKIMDGKI</sequence>
<proteinExistence type="predicted"/>
<dbReference type="STRING" id="215200.SAMN05216454_1188"/>
<dbReference type="PANTHER" id="PTHR47099:SF1">
    <property type="entry name" value="METHYLCOBAMIDE:COM METHYLTRANSFERASE MTBA"/>
    <property type="match status" value="1"/>
</dbReference>
<organism evidence="2 3">
    <name type="scientific">Peptostreptococcus russellii</name>
    <dbReference type="NCBI Taxonomy" id="215200"/>
    <lineage>
        <taxon>Bacteria</taxon>
        <taxon>Bacillati</taxon>
        <taxon>Bacillota</taxon>
        <taxon>Clostridia</taxon>
        <taxon>Peptostreptococcales</taxon>
        <taxon>Peptostreptococcaceae</taxon>
        <taxon>Peptostreptococcus</taxon>
    </lineage>
</organism>
<keyword evidence="3" id="KW-1185">Reference proteome</keyword>
<gene>
    <name evidence="2" type="ORF">SAMN05216454_1188</name>
</gene>